<feature type="non-terminal residue" evidence="1">
    <location>
        <position position="1"/>
    </location>
</feature>
<dbReference type="Proteomes" id="UP001162156">
    <property type="component" value="Unassembled WGS sequence"/>
</dbReference>
<comment type="caution">
    <text evidence="1">The sequence shown here is derived from an EMBL/GenBank/DDBJ whole genome shotgun (WGS) entry which is preliminary data.</text>
</comment>
<evidence type="ECO:0000313" key="2">
    <source>
        <dbReference type="Proteomes" id="UP001162156"/>
    </source>
</evidence>
<sequence length="221" mass="24627">AIMDLEVQPSTSKEASAGLSEDFVQEAAVTELEQITPPLFSPSSAALEAENYFLKQEINVKDDKLQYLLNRMSFEAIKGNNELILNNAVCAELMLFVTLRFFATGSFLQVVGDFVGIDKSMACRIVYKVSRANAGLHTMFIRMSTTDGEMSANSVEFYTIAPVLHNIARLLNEEMPPIDAEEEEAIQLVNDIEVGNVRDVVGGINNVVRYQLIHEYFHTLL</sequence>
<dbReference type="EMBL" id="JANEYF010002429">
    <property type="protein sequence ID" value="KAJ8946585.1"/>
    <property type="molecule type" value="Genomic_DNA"/>
</dbReference>
<organism evidence="1 2">
    <name type="scientific">Rhamnusium bicolor</name>
    <dbReference type="NCBI Taxonomy" id="1586634"/>
    <lineage>
        <taxon>Eukaryota</taxon>
        <taxon>Metazoa</taxon>
        <taxon>Ecdysozoa</taxon>
        <taxon>Arthropoda</taxon>
        <taxon>Hexapoda</taxon>
        <taxon>Insecta</taxon>
        <taxon>Pterygota</taxon>
        <taxon>Neoptera</taxon>
        <taxon>Endopterygota</taxon>
        <taxon>Coleoptera</taxon>
        <taxon>Polyphaga</taxon>
        <taxon>Cucujiformia</taxon>
        <taxon>Chrysomeloidea</taxon>
        <taxon>Cerambycidae</taxon>
        <taxon>Lepturinae</taxon>
        <taxon>Rhagiini</taxon>
        <taxon>Rhamnusium</taxon>
    </lineage>
</organism>
<protein>
    <submittedName>
        <fullName evidence="1">Uncharacterized protein</fullName>
    </submittedName>
</protein>
<dbReference type="AlphaFoldDB" id="A0AAV8Y7L3"/>
<accession>A0AAV8Y7L3</accession>
<gene>
    <name evidence="1" type="ORF">NQ314_008840</name>
</gene>
<reference evidence="1" key="1">
    <citation type="journal article" date="2023" name="Insect Mol. Biol.">
        <title>Genome sequencing provides insights into the evolution of gene families encoding plant cell wall-degrading enzymes in longhorned beetles.</title>
        <authorList>
            <person name="Shin N.R."/>
            <person name="Okamura Y."/>
            <person name="Kirsch R."/>
            <person name="Pauchet Y."/>
        </authorList>
    </citation>
    <scope>NUCLEOTIDE SEQUENCE</scope>
    <source>
        <strain evidence="1">RBIC_L_NR</strain>
    </source>
</reference>
<proteinExistence type="predicted"/>
<keyword evidence="2" id="KW-1185">Reference proteome</keyword>
<evidence type="ECO:0000313" key="1">
    <source>
        <dbReference type="EMBL" id="KAJ8946585.1"/>
    </source>
</evidence>
<name>A0AAV8Y7L3_9CUCU</name>